<protein>
    <submittedName>
        <fullName evidence="3">Uncharacterized protein</fullName>
    </submittedName>
</protein>
<gene>
    <name evidence="3" type="ORF">HRV97_08260</name>
</gene>
<proteinExistence type="predicted"/>
<feature type="chain" id="PRO_5046443436" evidence="2">
    <location>
        <begin position="21"/>
        <end position="81"/>
    </location>
</feature>
<organism evidence="3 4">
    <name type="scientific">Sphingomonas hominis</name>
    <dbReference type="NCBI Taxonomy" id="2741495"/>
    <lineage>
        <taxon>Bacteria</taxon>
        <taxon>Pseudomonadati</taxon>
        <taxon>Pseudomonadota</taxon>
        <taxon>Alphaproteobacteria</taxon>
        <taxon>Sphingomonadales</taxon>
        <taxon>Sphingomonadaceae</taxon>
        <taxon>Sphingomonas</taxon>
    </lineage>
</organism>
<dbReference type="Proteomes" id="UP000621447">
    <property type="component" value="Unassembled WGS sequence"/>
</dbReference>
<comment type="caution">
    <text evidence="3">The sequence shown here is derived from an EMBL/GenBank/DDBJ whole genome shotgun (WGS) entry which is preliminary data.</text>
</comment>
<evidence type="ECO:0000313" key="4">
    <source>
        <dbReference type="Proteomes" id="UP000621447"/>
    </source>
</evidence>
<evidence type="ECO:0000256" key="2">
    <source>
        <dbReference type="SAM" id="SignalP"/>
    </source>
</evidence>
<sequence>MTSTTILATLIASLAGTAAAAEPKAPPPPASELTAPAQTGTSDQRYCLRSELTGSRILRRECHTAAQWQKLDVDVLALAKR</sequence>
<keyword evidence="2" id="KW-0732">Signal</keyword>
<keyword evidence="4" id="KW-1185">Reference proteome</keyword>
<dbReference type="RefSeq" id="WP_174193734.1">
    <property type="nucleotide sequence ID" value="NZ_JABULH010000002.1"/>
</dbReference>
<feature type="region of interest" description="Disordered" evidence="1">
    <location>
        <begin position="19"/>
        <end position="42"/>
    </location>
</feature>
<name>A0ABX2JMU9_9SPHN</name>
<dbReference type="EMBL" id="JABULH010000002">
    <property type="protein sequence ID" value="NTS65155.1"/>
    <property type="molecule type" value="Genomic_DNA"/>
</dbReference>
<evidence type="ECO:0000256" key="1">
    <source>
        <dbReference type="SAM" id="MobiDB-lite"/>
    </source>
</evidence>
<evidence type="ECO:0000313" key="3">
    <source>
        <dbReference type="EMBL" id="NTS65155.1"/>
    </source>
</evidence>
<feature type="signal peptide" evidence="2">
    <location>
        <begin position="1"/>
        <end position="20"/>
    </location>
</feature>
<reference evidence="3 4" key="1">
    <citation type="submission" date="2020-06" db="EMBL/GenBank/DDBJ databases">
        <title>Sphingomonas hominis sp. nov., a member of the Sphingomonas, isolated from the hair of a 22-year-old girl.</title>
        <authorList>
            <person name="Zhang D.-F."/>
            <person name="Cui X.-W."/>
        </authorList>
    </citation>
    <scope>NUCLEOTIDE SEQUENCE [LARGE SCALE GENOMIC DNA]</scope>
    <source>
        <strain evidence="3 4">HHU CXW</strain>
    </source>
</reference>
<accession>A0ABX2JMU9</accession>